<dbReference type="STRING" id="195105.CN97_01095"/>
<accession>A0A086XZ85</accession>
<protein>
    <submittedName>
        <fullName evidence="1">Phosphoglycerate mutase</fullName>
    </submittedName>
</protein>
<gene>
    <name evidence="1" type="ORF">CN97_01095</name>
</gene>
<organism evidence="1 2">
    <name type="scientific">Haematobacter massiliensis</name>
    <dbReference type="NCBI Taxonomy" id="195105"/>
    <lineage>
        <taxon>Bacteria</taxon>
        <taxon>Pseudomonadati</taxon>
        <taxon>Pseudomonadota</taxon>
        <taxon>Alphaproteobacteria</taxon>
        <taxon>Rhodobacterales</taxon>
        <taxon>Paracoccaceae</taxon>
        <taxon>Haematobacter</taxon>
    </lineage>
</organism>
<evidence type="ECO:0000313" key="1">
    <source>
        <dbReference type="EMBL" id="KFI27335.1"/>
    </source>
</evidence>
<reference evidence="1 2" key="1">
    <citation type="submission" date="2014-03" db="EMBL/GenBank/DDBJ databases">
        <title>Genome of Haematobacter massiliensis CCUG 47968.</title>
        <authorList>
            <person name="Wang D."/>
            <person name="Wang G."/>
        </authorList>
    </citation>
    <scope>NUCLEOTIDE SEQUENCE [LARGE SCALE GENOMIC DNA]</scope>
    <source>
        <strain evidence="1 2">CCUG 47968</strain>
    </source>
</reference>
<dbReference type="AlphaFoldDB" id="A0A086XZ85"/>
<dbReference type="EMBL" id="JGYG01000011">
    <property type="protein sequence ID" value="KFI27335.1"/>
    <property type="molecule type" value="Genomic_DNA"/>
</dbReference>
<evidence type="ECO:0000313" key="2">
    <source>
        <dbReference type="Proteomes" id="UP000028826"/>
    </source>
</evidence>
<dbReference type="PANTHER" id="PTHR48100">
    <property type="entry name" value="BROAD-SPECIFICITY PHOSPHATASE YOR283W-RELATED"/>
    <property type="match status" value="1"/>
</dbReference>
<sequence>MTRWWWVRHGPTHAKGMVGWTDLPADLSDSGTIERLIAALPEQALVISSDLRRAVATADLIPGTRLPHEAGLREIGFGDWEQLTADEVSARHGALARRYWEQPGDIAPPGGESWNTLCQRVAETVDRLTLLHPGRDIVCVAHFGVILSELQRANGQTAVEAFSQPIAPLSLSRVDISAGQRHCLFANRRFHHDP</sequence>
<proteinExistence type="predicted"/>
<dbReference type="PANTHER" id="PTHR48100:SF1">
    <property type="entry name" value="HISTIDINE PHOSPHATASE FAMILY PROTEIN-RELATED"/>
    <property type="match status" value="1"/>
</dbReference>
<name>A0A086XZ85_9RHOB</name>
<dbReference type="eggNOG" id="COG0406">
    <property type="taxonomic scope" value="Bacteria"/>
</dbReference>
<dbReference type="InterPro" id="IPR050275">
    <property type="entry name" value="PGM_Phosphatase"/>
</dbReference>
<keyword evidence="2" id="KW-1185">Reference proteome</keyword>
<dbReference type="SUPFAM" id="SSF53254">
    <property type="entry name" value="Phosphoglycerate mutase-like"/>
    <property type="match status" value="1"/>
</dbReference>
<dbReference type="Gene3D" id="3.40.50.1240">
    <property type="entry name" value="Phosphoglycerate mutase-like"/>
    <property type="match status" value="1"/>
</dbReference>
<dbReference type="GO" id="GO:0016791">
    <property type="term" value="F:phosphatase activity"/>
    <property type="evidence" value="ECO:0007669"/>
    <property type="project" value="TreeGrafter"/>
</dbReference>
<dbReference type="RefSeq" id="WP_084684194.1">
    <property type="nucleotide sequence ID" value="NZ_CAMIFG010000012.1"/>
</dbReference>
<dbReference type="SMART" id="SM00855">
    <property type="entry name" value="PGAM"/>
    <property type="match status" value="1"/>
</dbReference>
<dbReference type="CDD" id="cd07067">
    <property type="entry name" value="HP_PGM_like"/>
    <property type="match status" value="1"/>
</dbReference>
<dbReference type="Proteomes" id="UP000028826">
    <property type="component" value="Unassembled WGS sequence"/>
</dbReference>
<dbReference type="Pfam" id="PF00300">
    <property type="entry name" value="His_Phos_1"/>
    <property type="match status" value="1"/>
</dbReference>
<dbReference type="GO" id="GO:0005737">
    <property type="term" value="C:cytoplasm"/>
    <property type="evidence" value="ECO:0007669"/>
    <property type="project" value="TreeGrafter"/>
</dbReference>
<dbReference type="OrthoDB" id="8347407at2"/>
<dbReference type="InterPro" id="IPR029033">
    <property type="entry name" value="His_PPase_superfam"/>
</dbReference>
<dbReference type="InterPro" id="IPR013078">
    <property type="entry name" value="His_Pase_superF_clade-1"/>
</dbReference>
<comment type="caution">
    <text evidence="1">The sequence shown here is derived from an EMBL/GenBank/DDBJ whole genome shotgun (WGS) entry which is preliminary data.</text>
</comment>